<dbReference type="EMBL" id="HBNR01025675">
    <property type="protein sequence ID" value="CAE4577733.1"/>
    <property type="molecule type" value="Transcribed_RNA"/>
</dbReference>
<dbReference type="AlphaFoldDB" id="A0A7S4UM82"/>
<organism evidence="2">
    <name type="scientific">Alexandrium monilatum</name>
    <dbReference type="NCBI Taxonomy" id="311494"/>
    <lineage>
        <taxon>Eukaryota</taxon>
        <taxon>Sar</taxon>
        <taxon>Alveolata</taxon>
        <taxon>Dinophyceae</taxon>
        <taxon>Gonyaulacales</taxon>
        <taxon>Pyrocystaceae</taxon>
        <taxon>Alexandrium</taxon>
    </lineage>
</organism>
<proteinExistence type="predicted"/>
<sequence>MGPAWPRSCWVEFIVVEGPEPCKPGEEDDAGGGGGMFDFDDLEGQDEAEEQESCGKPAVARSGGARAKSSCWQCGRGPQNCPIHRRGSLGVDWDAGPWPRLPLACLPLPELRAAARASSREWCSVVDGLEMDTWLRHRFLEVLRAPLAAFPCAASAVYGLLRSQAQFRGQEDLAKRSIDQEGLASLPWASGHLVDWRPDVHQSSHRTLARFVKALVKEGTITAKEVRKELQVTSVCPCCLA</sequence>
<reference evidence="2" key="1">
    <citation type="submission" date="2021-01" db="EMBL/GenBank/DDBJ databases">
        <authorList>
            <person name="Corre E."/>
            <person name="Pelletier E."/>
            <person name="Niang G."/>
            <person name="Scheremetjew M."/>
            <person name="Finn R."/>
            <person name="Kale V."/>
            <person name="Holt S."/>
            <person name="Cochrane G."/>
            <person name="Meng A."/>
            <person name="Brown T."/>
            <person name="Cohen L."/>
        </authorList>
    </citation>
    <scope>NUCLEOTIDE SEQUENCE</scope>
    <source>
        <strain evidence="2">CCMP3105</strain>
    </source>
</reference>
<feature type="region of interest" description="Disordered" evidence="1">
    <location>
        <begin position="20"/>
        <end position="62"/>
    </location>
</feature>
<evidence type="ECO:0000313" key="2">
    <source>
        <dbReference type="EMBL" id="CAE4577733.1"/>
    </source>
</evidence>
<name>A0A7S4UM82_9DINO</name>
<protein>
    <submittedName>
        <fullName evidence="2">Uncharacterized protein</fullName>
    </submittedName>
</protein>
<feature type="compositionally biased region" description="Acidic residues" evidence="1">
    <location>
        <begin position="38"/>
        <end position="52"/>
    </location>
</feature>
<gene>
    <name evidence="2" type="ORF">AMON00008_LOCUS17295</name>
</gene>
<evidence type="ECO:0000256" key="1">
    <source>
        <dbReference type="SAM" id="MobiDB-lite"/>
    </source>
</evidence>
<accession>A0A7S4UM82</accession>